<name>A0A9Q1GAE3_SYNKA</name>
<proteinExistence type="predicted"/>
<dbReference type="Proteomes" id="UP001152622">
    <property type="component" value="Chromosome 1"/>
</dbReference>
<accession>A0A9Q1GAE3</accession>
<evidence type="ECO:0000313" key="2">
    <source>
        <dbReference type="Proteomes" id="UP001152622"/>
    </source>
</evidence>
<evidence type="ECO:0000313" key="1">
    <source>
        <dbReference type="EMBL" id="KAJ8380524.1"/>
    </source>
</evidence>
<dbReference type="AlphaFoldDB" id="A0A9Q1GAE3"/>
<dbReference type="EMBL" id="JAINUF010000001">
    <property type="protein sequence ID" value="KAJ8380524.1"/>
    <property type="molecule type" value="Genomic_DNA"/>
</dbReference>
<keyword evidence="2" id="KW-1185">Reference proteome</keyword>
<sequence>MLWKLFLVIKLELAPEWNKDINLDISPSALLACLSLFKVCKDSELSPMEKLLHDMAKPKDELEGKLFELTASVRFGLTKLSSCLQIYPQL</sequence>
<reference evidence="1" key="1">
    <citation type="journal article" date="2023" name="Science">
        <title>Genome structures resolve the early diversification of teleost fishes.</title>
        <authorList>
            <person name="Parey E."/>
            <person name="Louis A."/>
            <person name="Montfort J."/>
            <person name="Bouchez O."/>
            <person name="Roques C."/>
            <person name="Iampietro C."/>
            <person name="Lluch J."/>
            <person name="Castinel A."/>
            <person name="Donnadieu C."/>
            <person name="Desvignes T."/>
            <person name="Floi Bucao C."/>
            <person name="Jouanno E."/>
            <person name="Wen M."/>
            <person name="Mejri S."/>
            <person name="Dirks R."/>
            <person name="Jansen H."/>
            <person name="Henkel C."/>
            <person name="Chen W.J."/>
            <person name="Zahm M."/>
            <person name="Cabau C."/>
            <person name="Klopp C."/>
            <person name="Thompson A.W."/>
            <person name="Robinson-Rechavi M."/>
            <person name="Braasch I."/>
            <person name="Lecointre G."/>
            <person name="Bobe J."/>
            <person name="Postlethwait J.H."/>
            <person name="Berthelot C."/>
            <person name="Roest Crollius H."/>
            <person name="Guiguen Y."/>
        </authorList>
    </citation>
    <scope>NUCLEOTIDE SEQUENCE</scope>
    <source>
        <strain evidence="1">WJC10195</strain>
    </source>
</reference>
<protein>
    <submittedName>
        <fullName evidence="1">Uncharacterized protein</fullName>
    </submittedName>
</protein>
<comment type="caution">
    <text evidence="1">The sequence shown here is derived from an EMBL/GenBank/DDBJ whole genome shotgun (WGS) entry which is preliminary data.</text>
</comment>
<gene>
    <name evidence="1" type="ORF">SKAU_G00013020</name>
</gene>
<dbReference type="OrthoDB" id="8944611at2759"/>
<organism evidence="1 2">
    <name type="scientific">Synaphobranchus kaupii</name>
    <name type="common">Kaup's arrowtooth eel</name>
    <dbReference type="NCBI Taxonomy" id="118154"/>
    <lineage>
        <taxon>Eukaryota</taxon>
        <taxon>Metazoa</taxon>
        <taxon>Chordata</taxon>
        <taxon>Craniata</taxon>
        <taxon>Vertebrata</taxon>
        <taxon>Euteleostomi</taxon>
        <taxon>Actinopterygii</taxon>
        <taxon>Neopterygii</taxon>
        <taxon>Teleostei</taxon>
        <taxon>Anguilliformes</taxon>
        <taxon>Synaphobranchidae</taxon>
        <taxon>Synaphobranchus</taxon>
    </lineage>
</organism>